<evidence type="ECO:0000313" key="2">
    <source>
        <dbReference type="EMBL" id="GGV07202.1"/>
    </source>
</evidence>
<evidence type="ECO:0000259" key="1">
    <source>
        <dbReference type="Pfam" id="PF07693"/>
    </source>
</evidence>
<keyword evidence="4" id="KW-1185">Reference proteome</keyword>
<reference evidence="2" key="1">
    <citation type="journal article" date="2014" name="Int. J. Syst. Evol. Microbiol.">
        <title>Complete genome sequence of Corynebacterium casei LMG S-19264T (=DSM 44701T), isolated from a smear-ripened cheese.</title>
        <authorList>
            <consortium name="US DOE Joint Genome Institute (JGI-PGF)"/>
            <person name="Walter F."/>
            <person name="Albersmeier A."/>
            <person name="Kalinowski J."/>
            <person name="Ruckert C."/>
        </authorList>
    </citation>
    <scope>NUCLEOTIDE SEQUENCE</scope>
    <source>
        <strain evidence="2">JCM 4434</strain>
    </source>
</reference>
<name>A0A1E7NE42_KITAU</name>
<dbReference type="InterPro" id="IPR011646">
    <property type="entry name" value="KAP_P-loop"/>
</dbReference>
<dbReference type="Pfam" id="PF07693">
    <property type="entry name" value="KAP_NTPase"/>
    <property type="match status" value="1"/>
</dbReference>
<dbReference type="RefSeq" id="WP_046386643.1">
    <property type="nucleotide sequence ID" value="NZ_BMUB01000043.1"/>
</dbReference>
<dbReference type="Proteomes" id="UP000610124">
    <property type="component" value="Unassembled WGS sequence"/>
</dbReference>
<dbReference type="Proteomes" id="UP000037395">
    <property type="component" value="Unassembled WGS sequence"/>
</dbReference>
<dbReference type="SUPFAM" id="SSF52540">
    <property type="entry name" value="P-loop containing nucleoside triphosphate hydrolases"/>
    <property type="match status" value="2"/>
</dbReference>
<gene>
    <name evidence="2" type="ORF">GCM10010502_72940</name>
    <name evidence="3" type="ORF">HS99_0017660</name>
</gene>
<accession>A0A8H9LUX7</accession>
<feature type="domain" description="KAP NTPase" evidence="1">
    <location>
        <begin position="26"/>
        <end position="302"/>
    </location>
</feature>
<comment type="caution">
    <text evidence="3">The sequence shown here is derived from an EMBL/GenBank/DDBJ whole genome shotgun (WGS) entry which is preliminary data.</text>
</comment>
<organism evidence="3 4">
    <name type="scientific">Kitasatospora aureofaciens</name>
    <name type="common">Streptomyces aureofaciens</name>
    <dbReference type="NCBI Taxonomy" id="1894"/>
    <lineage>
        <taxon>Bacteria</taxon>
        <taxon>Bacillati</taxon>
        <taxon>Actinomycetota</taxon>
        <taxon>Actinomycetes</taxon>
        <taxon>Kitasatosporales</taxon>
        <taxon>Streptomycetaceae</taxon>
        <taxon>Kitasatospora</taxon>
    </lineage>
</organism>
<sequence>MAYRFFNDDPVDGSADLPDLLGYERYAGHAVRLLEDVREQSESGVLALIGPWGSGKSSVLKMVLHRLGRAEPVSWSVAELNPWLYSDLDSLTAALFSEIRAALPKGDRWSVAREKVRDFGISISPLGKVGGLFGLDVSEVVKDVADRIGGDTSASAAKESAAAALREADRAVLVVMDDLDRLTPDELLLVFKLVRLVGNLPNVYYLISFDERTLLDVLSRSDLVGGSEHRASEFLEKIVQVRLDLPAFRERDAIRLLDGCLDTLLETHRLSLTKAEVQRFGLAYVRYLQDRLLTPRAIKRLFGQAAASLGTLAGEVDLVDFLLVTFIRTSEPGVYRLLGRYRAEFTGSGTSLFAHQRRQRDELAELWRTRLEKAGVAPDHVDGVLGLLASLFPRLANQLGGGLSGEPPQARRGIGSGDYFDRYVVFGVPDDDLPEAVLTAALAQVEAATPGVEADELWLRFQDDTHRIARRIQQRLQTDGRLPSRQLLIQMAERFASLTAGKELIVSPEFTAIFLAQNLFRTLAASERVEVLDLMAASPAGAALAGVVLRNTTQPSDTEPAFAQESDEWFATARTAVLTRLEQHLTPAGGQPADELEDLDTSLLWRWNSLDAAGARRWVRQRLDDGTWDLLTLLNKLLPPPRVPWATIDTDNLEALDNLVDRTEVYALCDRTEIPEDDESAPAQLLRAIGRTRTADAPQTGHPVSNTT</sequence>
<reference evidence="3" key="4">
    <citation type="submission" date="2016-08" db="EMBL/GenBank/DDBJ databases">
        <title>Sequencing, Assembly and Comparative Genomics of S. aureofaciens ATCC 10762.</title>
        <authorList>
            <person name="Gradnigo J.S."/>
            <person name="Johnson N."/>
            <person name="Somerville G.A."/>
        </authorList>
    </citation>
    <scope>NUCLEOTIDE SEQUENCE [LARGE SCALE GENOMIC DNA]</scope>
    <source>
        <strain evidence="3">ATCC 10762</strain>
    </source>
</reference>
<dbReference type="Gene3D" id="3.40.50.300">
    <property type="entry name" value="P-loop containing nucleotide triphosphate hydrolases"/>
    <property type="match status" value="1"/>
</dbReference>
<proteinExistence type="predicted"/>
<evidence type="ECO:0000313" key="3">
    <source>
        <dbReference type="EMBL" id="OEV38942.1"/>
    </source>
</evidence>
<dbReference type="GeneID" id="97490145"/>
<dbReference type="OrthoDB" id="88903at2"/>
<reference evidence="2" key="5">
    <citation type="submission" date="2020-09" db="EMBL/GenBank/DDBJ databases">
        <authorList>
            <person name="Sun Q."/>
            <person name="Ohkuma M."/>
        </authorList>
    </citation>
    <scope>NUCLEOTIDE SEQUENCE</scope>
    <source>
        <strain evidence="2">JCM 4434</strain>
    </source>
</reference>
<dbReference type="KEGG" id="kau:B6264_29915"/>
<dbReference type="AlphaFoldDB" id="A0A1E7NE42"/>
<accession>A0A1E7NE42</accession>
<reference evidence="3 4" key="2">
    <citation type="submission" date="2014-07" db="EMBL/GenBank/DDBJ databases">
        <authorList>
            <person name="Zhang J.E."/>
            <person name="Yang H."/>
            <person name="Guo J."/>
            <person name="Deng Z."/>
            <person name="Luo H."/>
            <person name="Luo M."/>
            <person name="Zhao B."/>
        </authorList>
    </citation>
    <scope>NUCLEOTIDE SEQUENCE [LARGE SCALE GENOMIC DNA]</scope>
    <source>
        <strain evidence="3">ATCC 10762</strain>
        <strain evidence="4">ATCC 10762 / DSM 40127 / CCM 3239 / JCM 4008 / LMG 5968 / NBRC 12843 / NCIMB 8234 / A-377</strain>
    </source>
</reference>
<evidence type="ECO:0000313" key="4">
    <source>
        <dbReference type="Proteomes" id="UP000037395"/>
    </source>
</evidence>
<dbReference type="EMBL" id="JPRF03000002">
    <property type="protein sequence ID" value="OEV38942.1"/>
    <property type="molecule type" value="Genomic_DNA"/>
</dbReference>
<reference evidence="4" key="3">
    <citation type="submission" date="2016-08" db="EMBL/GenBank/DDBJ databases">
        <title>Sequencing, assembly and comparative genomics of S. aureofaciens ATCC 10762.</title>
        <authorList>
            <person name="Gradnigo J.S."/>
            <person name="Johnson N."/>
            <person name="Somerville G.A."/>
        </authorList>
    </citation>
    <scope>NUCLEOTIDE SEQUENCE [LARGE SCALE GENOMIC DNA]</scope>
    <source>
        <strain evidence="4">ATCC 10762 / DSM 40127 / CCM 3239 / JCM 4008 / LMG 5968 / NBRC 12843 / NCIMB 8234 / A-377</strain>
    </source>
</reference>
<dbReference type="EMBL" id="BMUB01000043">
    <property type="protein sequence ID" value="GGV07202.1"/>
    <property type="molecule type" value="Genomic_DNA"/>
</dbReference>
<protein>
    <recommendedName>
        <fullName evidence="1">KAP NTPase domain-containing protein</fullName>
    </recommendedName>
</protein>
<dbReference type="InterPro" id="IPR027417">
    <property type="entry name" value="P-loop_NTPase"/>
</dbReference>